<evidence type="ECO:0000313" key="2">
    <source>
        <dbReference type="EMBL" id="KJH41700.1"/>
    </source>
</evidence>
<feature type="coiled-coil region" evidence="1">
    <location>
        <begin position="16"/>
        <end position="62"/>
    </location>
</feature>
<gene>
    <name evidence="2" type="ORF">DICVIV_12325</name>
</gene>
<keyword evidence="3" id="KW-1185">Reference proteome</keyword>
<keyword evidence="1" id="KW-0175">Coiled coil</keyword>
<evidence type="ECO:0000256" key="1">
    <source>
        <dbReference type="SAM" id="Coils"/>
    </source>
</evidence>
<dbReference type="Proteomes" id="UP000053766">
    <property type="component" value="Unassembled WGS sequence"/>
</dbReference>
<proteinExistence type="predicted"/>
<protein>
    <submittedName>
        <fullName evidence="2">Uncharacterized protein</fullName>
    </submittedName>
</protein>
<evidence type="ECO:0000313" key="3">
    <source>
        <dbReference type="Proteomes" id="UP000053766"/>
    </source>
</evidence>
<name>A0A0D8XAT1_DICVI</name>
<organism evidence="2 3">
    <name type="scientific">Dictyocaulus viviparus</name>
    <name type="common">Bovine lungworm</name>
    <dbReference type="NCBI Taxonomy" id="29172"/>
    <lineage>
        <taxon>Eukaryota</taxon>
        <taxon>Metazoa</taxon>
        <taxon>Ecdysozoa</taxon>
        <taxon>Nematoda</taxon>
        <taxon>Chromadorea</taxon>
        <taxon>Rhabditida</taxon>
        <taxon>Rhabditina</taxon>
        <taxon>Rhabditomorpha</taxon>
        <taxon>Strongyloidea</taxon>
        <taxon>Metastrongylidae</taxon>
        <taxon>Dictyocaulus</taxon>
    </lineage>
</organism>
<sequence>MVESMEYSEEDAIKTIPDLEQQIADVDSQLETLESNDSEDLEAQLKVEIEEERQLSEQLAQRSGDAVDLDVARRQTMMWRALLTMFEAKIFITKDKKHEE</sequence>
<reference evidence="3" key="2">
    <citation type="journal article" date="2016" name="Sci. Rep.">
        <title>Dictyocaulus viviparus genome, variome and transcriptome elucidate lungworm biology and support future intervention.</title>
        <authorList>
            <person name="McNulty S.N."/>
            <person name="Strube C."/>
            <person name="Rosa B.A."/>
            <person name="Martin J.C."/>
            <person name="Tyagi R."/>
            <person name="Choi Y.J."/>
            <person name="Wang Q."/>
            <person name="Hallsworth Pepin K."/>
            <person name="Zhang X."/>
            <person name="Ozersky P."/>
            <person name="Wilson R.K."/>
            <person name="Sternberg P.W."/>
            <person name="Gasser R.B."/>
            <person name="Mitreva M."/>
        </authorList>
    </citation>
    <scope>NUCLEOTIDE SEQUENCE [LARGE SCALE GENOMIC DNA]</scope>
    <source>
        <strain evidence="3">HannoverDv2000</strain>
    </source>
</reference>
<dbReference type="EMBL" id="KN716776">
    <property type="protein sequence ID" value="KJH41700.1"/>
    <property type="molecule type" value="Genomic_DNA"/>
</dbReference>
<reference evidence="2 3" key="1">
    <citation type="submission" date="2013-11" db="EMBL/GenBank/DDBJ databases">
        <title>Draft genome of the bovine lungworm Dictyocaulus viviparus.</title>
        <authorList>
            <person name="Mitreva M."/>
        </authorList>
    </citation>
    <scope>NUCLEOTIDE SEQUENCE [LARGE SCALE GENOMIC DNA]</scope>
    <source>
        <strain evidence="2 3">HannoverDv2000</strain>
    </source>
</reference>
<dbReference type="AlphaFoldDB" id="A0A0D8XAT1"/>
<dbReference type="OrthoDB" id="276029at2759"/>
<accession>A0A0D8XAT1</accession>